<dbReference type="InterPro" id="IPR029471">
    <property type="entry name" value="HNH_5"/>
</dbReference>
<dbReference type="GO" id="GO:0004519">
    <property type="term" value="F:endonuclease activity"/>
    <property type="evidence" value="ECO:0007669"/>
    <property type="project" value="UniProtKB-KW"/>
</dbReference>
<dbReference type="RefSeq" id="WP_281045606.1">
    <property type="nucleotide sequence ID" value="NZ_JARYGZ010000002.1"/>
</dbReference>
<dbReference type="Pfam" id="PF14279">
    <property type="entry name" value="HNH_5"/>
    <property type="match status" value="1"/>
</dbReference>
<gene>
    <name evidence="2" type="ORF">QGN17_16070</name>
</gene>
<feature type="domain" description="HNH endonuclease 5" evidence="1">
    <location>
        <begin position="4"/>
        <end position="63"/>
    </location>
</feature>
<evidence type="ECO:0000313" key="2">
    <source>
        <dbReference type="EMBL" id="MDH7640254.1"/>
    </source>
</evidence>
<keyword evidence="2" id="KW-0378">Hydrolase</keyword>
<dbReference type="EMBL" id="JARYGZ010000002">
    <property type="protein sequence ID" value="MDH7640254.1"/>
    <property type="molecule type" value="Genomic_DNA"/>
</dbReference>
<name>A0ABT6N570_9SPHN</name>
<evidence type="ECO:0000313" key="3">
    <source>
        <dbReference type="Proteomes" id="UP001160625"/>
    </source>
</evidence>
<accession>A0ABT6N570</accession>
<evidence type="ECO:0000259" key="1">
    <source>
        <dbReference type="Pfam" id="PF14279"/>
    </source>
</evidence>
<proteinExistence type="predicted"/>
<keyword evidence="3" id="KW-1185">Reference proteome</keyword>
<sequence>MSRCIYCLKDIVPRDVAVGLLNPSLEHIIPYSLGGSDDFATPDAHVGCNSSLGETVDSDCINQPYIVILRQKFGIPGRSGNVPDLVLSAVSANGNEPATMTIPHGKAATFKHEPIVIRQQETFGEQVLVVGNDGQVTKIVSGMAAKAKKRGGRVIDRDTGLELDIPASVAASPREFHNEYNVDFSIDLTSLHREIVKIAFGFAHLTLGWRWTASAYSRKLRAIARGAGSRADLDAIITPVDPEIRTALPMGQAGPDDHFVALLPMVADTRIIVSLFSHAPLSAGVRLPIDSDLIEAGVAEHNRALATVDHQSRRTTWTSFVNFSDHLRRSTGGAGYL</sequence>
<reference evidence="2" key="1">
    <citation type="submission" date="2023-04" db="EMBL/GenBank/DDBJ databases">
        <title>Sphingomonas sp. MAHUQ-71 isolated from rice field.</title>
        <authorList>
            <person name="Huq M.A."/>
        </authorList>
    </citation>
    <scope>NUCLEOTIDE SEQUENCE</scope>
    <source>
        <strain evidence="2">MAHUQ-71</strain>
    </source>
</reference>
<keyword evidence="2" id="KW-0540">Nuclease</keyword>
<organism evidence="2 3">
    <name type="scientific">Sphingomonas oryzagri</name>
    <dbReference type="NCBI Taxonomy" id="3042314"/>
    <lineage>
        <taxon>Bacteria</taxon>
        <taxon>Pseudomonadati</taxon>
        <taxon>Pseudomonadota</taxon>
        <taxon>Alphaproteobacteria</taxon>
        <taxon>Sphingomonadales</taxon>
        <taxon>Sphingomonadaceae</taxon>
        <taxon>Sphingomonas</taxon>
    </lineage>
</organism>
<protein>
    <submittedName>
        <fullName evidence="2">HNH endonuclease</fullName>
    </submittedName>
</protein>
<keyword evidence="2" id="KW-0255">Endonuclease</keyword>
<comment type="caution">
    <text evidence="2">The sequence shown here is derived from an EMBL/GenBank/DDBJ whole genome shotgun (WGS) entry which is preliminary data.</text>
</comment>
<dbReference type="Proteomes" id="UP001160625">
    <property type="component" value="Unassembled WGS sequence"/>
</dbReference>